<dbReference type="Proteomes" id="UP001357485">
    <property type="component" value="Unassembled WGS sequence"/>
</dbReference>
<evidence type="ECO:0000313" key="2">
    <source>
        <dbReference type="Proteomes" id="UP001357485"/>
    </source>
</evidence>
<protein>
    <submittedName>
        <fullName evidence="1">Uncharacterized protein</fullName>
    </submittedName>
</protein>
<keyword evidence="2" id="KW-1185">Reference proteome</keyword>
<accession>A0ABR0KW71</accession>
<proteinExistence type="predicted"/>
<sequence length="616" mass="71470">MTGPPWRRYERLYGYYSGLRNLVPISGLLPEQSPASISSSHKTIEWTANPSGHFPIELNPYSHHNSREYLGKYHPVRQCFLDASNERSPPRIYGYLGVPQHHPEPLRGSYHLLGLQDDICFDRFGRLGPYGFGYERDLGGTGEGLRVEREGSEDIWALMGSRIDWRSVNWGEAQHKCYLVNRDRFRHHNTSDFDGTSTSADVLQTVPRSAVVLRTWVGFAYTPEVIMHMRAMINELALGSGGEYGVHLLVHVKDDTLPFWESKQLYERIRASVPDEFRGLVTLWSEKQMKMIYPGPFSNNIKNRSRKPTHHVFRSAHMPLQYFAINHPEYDYFWNWEMDIRYIGHYYELFDGLGHWARRQRRKWLWERNAKYYNKALYGDWEQFSEIVRQENEAAGNRPVWGPVAFPNASLVQEQYGVRPPGKVEKEAHELWGVGEEADLITLNPIFDPDGSGWVFEKDVTGYDLEVPIPPRRAAIITAGRLSRRLLNVMHEENLRLKHTMFTEMWPPSCALHYGLKAVYAPHPVYFDRKWPLDDFENIFNGGRYGSSGGNASSVFHCAHEHNQQGSSWYYNSRFAGPLWRRWLGHTENGEGGAEEEKEDSGRMCLRSMLLHPIKY</sequence>
<comment type="caution">
    <text evidence="1">The sequence shown here is derived from an EMBL/GenBank/DDBJ whole genome shotgun (WGS) entry which is preliminary data.</text>
</comment>
<organism evidence="1 2">
    <name type="scientific">Cryomyces antarcticus</name>
    <dbReference type="NCBI Taxonomy" id="329879"/>
    <lineage>
        <taxon>Eukaryota</taxon>
        <taxon>Fungi</taxon>
        <taxon>Dikarya</taxon>
        <taxon>Ascomycota</taxon>
        <taxon>Pezizomycotina</taxon>
        <taxon>Dothideomycetes</taxon>
        <taxon>Dothideomycetes incertae sedis</taxon>
        <taxon>Cryomyces</taxon>
    </lineage>
</organism>
<dbReference type="InterPro" id="IPR021822">
    <property type="entry name" value="DUF3405"/>
</dbReference>
<gene>
    <name evidence="1" type="ORF">LTR16_000900</name>
</gene>
<dbReference type="PANTHER" id="PTHR36205">
    <property type="entry name" value="CHROMOSOME 19, WHOLE GENOME SHOTGUN SEQUENCE"/>
    <property type="match status" value="1"/>
</dbReference>
<name>A0ABR0KW71_9PEZI</name>
<dbReference type="Pfam" id="PF11885">
    <property type="entry name" value="DUF3405"/>
    <property type="match status" value="1"/>
</dbReference>
<reference evidence="1 2" key="1">
    <citation type="submission" date="2023-08" db="EMBL/GenBank/DDBJ databases">
        <title>Black Yeasts Isolated from many extreme environments.</title>
        <authorList>
            <person name="Coleine C."/>
            <person name="Stajich J.E."/>
            <person name="Selbmann L."/>
        </authorList>
    </citation>
    <scope>NUCLEOTIDE SEQUENCE [LARGE SCALE GENOMIC DNA]</scope>
    <source>
        <strain evidence="1 2">CCFEE 536</strain>
    </source>
</reference>
<dbReference type="EMBL" id="JAVRRA010024652">
    <property type="protein sequence ID" value="KAK5131282.1"/>
    <property type="molecule type" value="Genomic_DNA"/>
</dbReference>
<evidence type="ECO:0000313" key="1">
    <source>
        <dbReference type="EMBL" id="KAK5131282.1"/>
    </source>
</evidence>
<dbReference type="PANTHER" id="PTHR36205:SF3">
    <property type="entry name" value="MAJOR FACILITATOR SUPERFAMILY TRANSPORTER"/>
    <property type="match status" value="1"/>
</dbReference>